<keyword evidence="2" id="KW-1185">Reference proteome</keyword>
<dbReference type="EMBL" id="KZ772878">
    <property type="protein sequence ID" value="PTQ27224.1"/>
    <property type="molecule type" value="Genomic_DNA"/>
</dbReference>
<protein>
    <submittedName>
        <fullName evidence="1">Uncharacterized protein</fullName>
    </submittedName>
</protein>
<dbReference type="Proteomes" id="UP000244005">
    <property type="component" value="Unassembled WGS sequence"/>
</dbReference>
<accession>A0A2R6W047</accession>
<gene>
    <name evidence="1" type="ORF">MARPO_0212s0003</name>
</gene>
<reference evidence="2" key="1">
    <citation type="journal article" date="2017" name="Cell">
        <title>Insights into land plant evolution garnered from the Marchantia polymorpha genome.</title>
        <authorList>
            <person name="Bowman J.L."/>
            <person name="Kohchi T."/>
            <person name="Yamato K.T."/>
            <person name="Jenkins J."/>
            <person name="Shu S."/>
            <person name="Ishizaki K."/>
            <person name="Yamaoka S."/>
            <person name="Nishihama R."/>
            <person name="Nakamura Y."/>
            <person name="Berger F."/>
            <person name="Adam C."/>
            <person name="Aki S.S."/>
            <person name="Althoff F."/>
            <person name="Araki T."/>
            <person name="Arteaga-Vazquez M.A."/>
            <person name="Balasubrmanian S."/>
            <person name="Barry K."/>
            <person name="Bauer D."/>
            <person name="Boehm C.R."/>
            <person name="Briginshaw L."/>
            <person name="Caballero-Perez J."/>
            <person name="Catarino B."/>
            <person name="Chen F."/>
            <person name="Chiyoda S."/>
            <person name="Chovatia M."/>
            <person name="Davies K.M."/>
            <person name="Delmans M."/>
            <person name="Demura T."/>
            <person name="Dierschke T."/>
            <person name="Dolan L."/>
            <person name="Dorantes-Acosta A.E."/>
            <person name="Eklund D.M."/>
            <person name="Florent S.N."/>
            <person name="Flores-Sandoval E."/>
            <person name="Fujiyama A."/>
            <person name="Fukuzawa H."/>
            <person name="Galik B."/>
            <person name="Grimanelli D."/>
            <person name="Grimwood J."/>
            <person name="Grossniklaus U."/>
            <person name="Hamada T."/>
            <person name="Haseloff J."/>
            <person name="Hetherington A.J."/>
            <person name="Higo A."/>
            <person name="Hirakawa Y."/>
            <person name="Hundley H.N."/>
            <person name="Ikeda Y."/>
            <person name="Inoue K."/>
            <person name="Inoue S.I."/>
            <person name="Ishida S."/>
            <person name="Jia Q."/>
            <person name="Kakita M."/>
            <person name="Kanazawa T."/>
            <person name="Kawai Y."/>
            <person name="Kawashima T."/>
            <person name="Kennedy M."/>
            <person name="Kinose K."/>
            <person name="Kinoshita T."/>
            <person name="Kohara Y."/>
            <person name="Koide E."/>
            <person name="Komatsu K."/>
            <person name="Kopischke S."/>
            <person name="Kubo M."/>
            <person name="Kyozuka J."/>
            <person name="Lagercrantz U."/>
            <person name="Lin S.S."/>
            <person name="Lindquist E."/>
            <person name="Lipzen A.M."/>
            <person name="Lu C.W."/>
            <person name="De Luna E."/>
            <person name="Martienssen R.A."/>
            <person name="Minamino N."/>
            <person name="Mizutani M."/>
            <person name="Mizutani M."/>
            <person name="Mochizuki N."/>
            <person name="Monte I."/>
            <person name="Mosher R."/>
            <person name="Nagasaki H."/>
            <person name="Nakagami H."/>
            <person name="Naramoto S."/>
            <person name="Nishitani K."/>
            <person name="Ohtani M."/>
            <person name="Okamoto T."/>
            <person name="Okumura M."/>
            <person name="Phillips J."/>
            <person name="Pollak B."/>
            <person name="Reinders A."/>
            <person name="Rovekamp M."/>
            <person name="Sano R."/>
            <person name="Sawa S."/>
            <person name="Schmid M.W."/>
            <person name="Shirakawa M."/>
            <person name="Solano R."/>
            <person name="Spunde A."/>
            <person name="Suetsugu N."/>
            <person name="Sugano S."/>
            <person name="Sugiyama A."/>
            <person name="Sun R."/>
            <person name="Suzuki Y."/>
            <person name="Takenaka M."/>
            <person name="Takezawa D."/>
            <person name="Tomogane H."/>
            <person name="Tsuzuki M."/>
            <person name="Ueda T."/>
            <person name="Umeda M."/>
            <person name="Ward J.M."/>
            <person name="Watanabe Y."/>
            <person name="Yazaki K."/>
            <person name="Yokoyama R."/>
            <person name="Yoshitake Y."/>
            <person name="Yotsui I."/>
            <person name="Zachgo S."/>
            <person name="Schmutz J."/>
        </authorList>
    </citation>
    <scope>NUCLEOTIDE SEQUENCE [LARGE SCALE GENOMIC DNA]</scope>
    <source>
        <strain evidence="2">Tak-1</strain>
    </source>
</reference>
<proteinExistence type="predicted"/>
<sequence>MMCNGCSSGGDLTRVGAKGSPFVEEEEESSKLSNQLRSPFTHSTIARFILPCTGTSEQPMLLSPREGPARFACTFISYPGIVSSLFPVLGQRTSQPASQPACLRHDNLPLDSVLIIFCELLVRSSRPASCNESILACLLVCLSAPAAAAAAVVA</sequence>
<evidence type="ECO:0000313" key="1">
    <source>
        <dbReference type="EMBL" id="PTQ27224.1"/>
    </source>
</evidence>
<dbReference type="Gramene" id="Mp3g03230.1">
    <property type="protein sequence ID" value="Mp3g03230.1.cds1"/>
    <property type="gene ID" value="Mp3g03230"/>
</dbReference>
<dbReference type="AlphaFoldDB" id="A0A2R6W047"/>
<name>A0A2R6W047_MARPO</name>
<organism evidence="1 2">
    <name type="scientific">Marchantia polymorpha</name>
    <name type="common">Common liverwort</name>
    <name type="synonym">Marchantia aquatica</name>
    <dbReference type="NCBI Taxonomy" id="3197"/>
    <lineage>
        <taxon>Eukaryota</taxon>
        <taxon>Viridiplantae</taxon>
        <taxon>Streptophyta</taxon>
        <taxon>Embryophyta</taxon>
        <taxon>Marchantiophyta</taxon>
        <taxon>Marchantiopsida</taxon>
        <taxon>Marchantiidae</taxon>
        <taxon>Marchantiales</taxon>
        <taxon>Marchantiaceae</taxon>
        <taxon>Marchantia</taxon>
    </lineage>
</organism>
<evidence type="ECO:0000313" key="2">
    <source>
        <dbReference type="Proteomes" id="UP000244005"/>
    </source>
</evidence>